<reference evidence="2" key="1">
    <citation type="submission" date="2021-03" db="EMBL/GenBank/DDBJ databases">
        <title>Antimicrobial resistance genes in bacteria isolated from Japanese honey, and their potential for conferring macrolide and lincosamide resistance in the American foulbrood pathogen Paenibacillus larvae.</title>
        <authorList>
            <person name="Okamoto M."/>
            <person name="Kumagai M."/>
            <person name="Kanamori H."/>
            <person name="Takamatsu D."/>
        </authorList>
    </citation>
    <scope>NUCLEOTIDE SEQUENCE</scope>
    <source>
        <strain evidence="2">J40TS1</strain>
    </source>
</reference>
<accession>A0A919YSV5</accession>
<protein>
    <submittedName>
        <fullName evidence="2">Uncharacterized protein</fullName>
    </submittedName>
</protein>
<feature type="transmembrane region" description="Helical" evidence="1">
    <location>
        <begin position="12"/>
        <end position="31"/>
    </location>
</feature>
<sequence>MSRLKQLKHLDYAVYGNLIVPMLMFDAISIMDIFDDNEGGKCRIVSRRRKNKSYN</sequence>
<evidence type="ECO:0000256" key="1">
    <source>
        <dbReference type="SAM" id="Phobius"/>
    </source>
</evidence>
<name>A0A919YSV5_9BACL</name>
<proteinExistence type="predicted"/>
<evidence type="ECO:0000313" key="2">
    <source>
        <dbReference type="EMBL" id="GIP17744.1"/>
    </source>
</evidence>
<gene>
    <name evidence="2" type="ORF">J40TS1_33860</name>
</gene>
<dbReference type="Proteomes" id="UP000683139">
    <property type="component" value="Unassembled WGS sequence"/>
</dbReference>
<organism evidence="2 3">
    <name type="scientific">Paenibacillus montaniterrae</name>
    <dbReference type="NCBI Taxonomy" id="429341"/>
    <lineage>
        <taxon>Bacteria</taxon>
        <taxon>Bacillati</taxon>
        <taxon>Bacillota</taxon>
        <taxon>Bacilli</taxon>
        <taxon>Bacillales</taxon>
        <taxon>Paenibacillaceae</taxon>
        <taxon>Paenibacillus</taxon>
    </lineage>
</organism>
<keyword evidence="1" id="KW-0812">Transmembrane</keyword>
<evidence type="ECO:0000313" key="3">
    <source>
        <dbReference type="Proteomes" id="UP000683139"/>
    </source>
</evidence>
<dbReference type="AlphaFoldDB" id="A0A919YSV5"/>
<keyword evidence="3" id="KW-1185">Reference proteome</keyword>
<keyword evidence="1" id="KW-0472">Membrane</keyword>
<keyword evidence="1" id="KW-1133">Transmembrane helix</keyword>
<comment type="caution">
    <text evidence="2">The sequence shown here is derived from an EMBL/GenBank/DDBJ whole genome shotgun (WGS) entry which is preliminary data.</text>
</comment>
<dbReference type="EMBL" id="BOSE01000006">
    <property type="protein sequence ID" value="GIP17744.1"/>
    <property type="molecule type" value="Genomic_DNA"/>
</dbReference>